<name>A0AAJ0HZ31_9PEZI</name>
<reference evidence="2 3" key="1">
    <citation type="journal article" date="2023" name="Mol. Phylogenet. Evol.">
        <title>Genome-scale phylogeny and comparative genomics of the fungal order Sordariales.</title>
        <authorList>
            <person name="Hensen N."/>
            <person name="Bonometti L."/>
            <person name="Westerberg I."/>
            <person name="Brannstrom I.O."/>
            <person name="Guillou S."/>
            <person name="Cros-Aarteil S."/>
            <person name="Calhoun S."/>
            <person name="Haridas S."/>
            <person name="Kuo A."/>
            <person name="Mondo S."/>
            <person name="Pangilinan J."/>
            <person name="Riley R."/>
            <person name="LaButti K."/>
            <person name="Andreopoulos B."/>
            <person name="Lipzen A."/>
            <person name="Chen C."/>
            <person name="Yan M."/>
            <person name="Daum C."/>
            <person name="Ng V."/>
            <person name="Clum A."/>
            <person name="Steindorff A."/>
            <person name="Ohm R.A."/>
            <person name="Martin F."/>
            <person name="Silar P."/>
            <person name="Natvig D.O."/>
            <person name="Lalanne C."/>
            <person name="Gautier V."/>
            <person name="Ament-Velasquez S.L."/>
            <person name="Kruys A."/>
            <person name="Hutchinson M.I."/>
            <person name="Powell A.J."/>
            <person name="Barry K."/>
            <person name="Miller A.N."/>
            <person name="Grigoriev I.V."/>
            <person name="Debuchy R."/>
            <person name="Gladieux P."/>
            <person name="Hiltunen Thoren M."/>
            <person name="Johannesson H."/>
        </authorList>
    </citation>
    <scope>NUCLEOTIDE SEQUENCE [LARGE SCALE GENOMIC DNA]</scope>
    <source>
        <strain evidence="2 3">FGSC 10403</strain>
    </source>
</reference>
<dbReference type="AlphaFoldDB" id="A0AAJ0HZ31"/>
<evidence type="ECO:0000313" key="3">
    <source>
        <dbReference type="Proteomes" id="UP001285908"/>
    </source>
</evidence>
<evidence type="ECO:0000256" key="1">
    <source>
        <dbReference type="SAM" id="SignalP"/>
    </source>
</evidence>
<evidence type="ECO:0008006" key="4">
    <source>
        <dbReference type="Google" id="ProtNLM"/>
    </source>
</evidence>
<proteinExistence type="predicted"/>
<organism evidence="2 3">
    <name type="scientific">Neurospora hispaniola</name>
    <dbReference type="NCBI Taxonomy" id="588809"/>
    <lineage>
        <taxon>Eukaryota</taxon>
        <taxon>Fungi</taxon>
        <taxon>Dikarya</taxon>
        <taxon>Ascomycota</taxon>
        <taxon>Pezizomycotina</taxon>
        <taxon>Sordariomycetes</taxon>
        <taxon>Sordariomycetidae</taxon>
        <taxon>Sordariales</taxon>
        <taxon>Sordariaceae</taxon>
        <taxon>Neurospora</taxon>
    </lineage>
</organism>
<dbReference type="PANTHER" id="PTHR39603">
    <property type="entry name" value="CYANOVIRIN-N DOMAIN-CONTAINING PROTEIN"/>
    <property type="match status" value="1"/>
</dbReference>
<dbReference type="GeneID" id="87878901"/>
<gene>
    <name evidence="2" type="ORF">B0T23DRAFT_457198</name>
</gene>
<feature type="chain" id="PRO_5042467336" description="Ecp2 effector protein domain-containing protein" evidence="1">
    <location>
        <begin position="19"/>
        <end position="194"/>
    </location>
</feature>
<dbReference type="PANTHER" id="PTHR39603:SF1">
    <property type="entry name" value="CYANOVIRIN-N DOMAIN-CONTAINING PROTEIN"/>
    <property type="match status" value="1"/>
</dbReference>
<feature type="signal peptide" evidence="1">
    <location>
        <begin position="1"/>
        <end position="18"/>
    </location>
</feature>
<accession>A0AAJ0HZ31</accession>
<dbReference type="RefSeq" id="XP_062688242.1">
    <property type="nucleotide sequence ID" value="XM_062841279.1"/>
</dbReference>
<sequence>MVAMKFATIAVLATVAVAAPTTAVTTAEEVKPWSWSQWVADLMNPDVVALTPEQAVEAYYASLNATASTHDGAASINKRYLSWCTTDEQDTPRHLLRPDVDAAVKCVSSLAALGTSVSYAVKPFYILCQEIIGVRMIVSLYGTAESVLYTTAHDFAVAGGHIMDSCTWGGTTGGYIIENNQKTLEYELTKLGAQ</sequence>
<dbReference type="EMBL" id="JAULSX010000010">
    <property type="protein sequence ID" value="KAK3485338.1"/>
    <property type="molecule type" value="Genomic_DNA"/>
</dbReference>
<keyword evidence="3" id="KW-1185">Reference proteome</keyword>
<protein>
    <recommendedName>
        <fullName evidence="4">Ecp2 effector protein domain-containing protein</fullName>
    </recommendedName>
</protein>
<keyword evidence="1" id="KW-0732">Signal</keyword>
<comment type="caution">
    <text evidence="2">The sequence shown here is derived from an EMBL/GenBank/DDBJ whole genome shotgun (WGS) entry which is preliminary data.</text>
</comment>
<evidence type="ECO:0000313" key="2">
    <source>
        <dbReference type="EMBL" id="KAK3485338.1"/>
    </source>
</evidence>
<dbReference type="Proteomes" id="UP001285908">
    <property type="component" value="Unassembled WGS sequence"/>
</dbReference>